<comment type="similarity">
    <text evidence="1">Belongs to the mycobacterial PPE family.</text>
</comment>
<proteinExistence type="inferred from homology"/>
<sequence>MGRREPRMAELKYNPHRKHRYYSQDHPATAKQRRLIRRRDKIRTANKRDASFGKINWQAYDHKQLYDMVYNADPGALGGAAHRWAELASKADSATAEVHKTVQKLLLSWRGGSAVQAAGSASKLTSWAADASSTMREVGDGLDTYTGAIVEARNAMPEPVYYSAERHFREGYDVKASGPDAAIMADQLLDDHLPSKQEATKAKDEAVRVMERYETVSKGVHDKLPTFTDTPQVVPGSSGETGGQEGDGSAQGGGQAQDGTVAASATAPGGAG</sequence>
<dbReference type="Gene3D" id="1.20.1260.20">
    <property type="entry name" value="PPE superfamily"/>
    <property type="match status" value="1"/>
</dbReference>
<protein>
    <submittedName>
        <fullName evidence="4">PPE domain-containing protein</fullName>
    </submittedName>
</protein>
<evidence type="ECO:0000256" key="2">
    <source>
        <dbReference type="SAM" id="MobiDB-lite"/>
    </source>
</evidence>
<evidence type="ECO:0000313" key="5">
    <source>
        <dbReference type="Proteomes" id="UP000319769"/>
    </source>
</evidence>
<name>A0A5N0UYC2_9PSEU</name>
<feature type="non-terminal residue" evidence="4">
    <location>
        <position position="272"/>
    </location>
</feature>
<dbReference type="AlphaFoldDB" id="A0A5N0UYC2"/>
<organism evidence="4 5">
    <name type="scientific">Amycolatopsis acidicola</name>
    <dbReference type="NCBI Taxonomy" id="2596893"/>
    <lineage>
        <taxon>Bacteria</taxon>
        <taxon>Bacillati</taxon>
        <taxon>Actinomycetota</taxon>
        <taxon>Actinomycetes</taxon>
        <taxon>Pseudonocardiales</taxon>
        <taxon>Pseudonocardiaceae</taxon>
        <taxon>Amycolatopsis</taxon>
    </lineage>
</organism>
<reference evidence="4" key="1">
    <citation type="submission" date="2019-09" db="EMBL/GenBank/DDBJ databases">
        <authorList>
            <person name="Teo W.F.A."/>
            <person name="Duangmal K."/>
        </authorList>
    </citation>
    <scope>NUCLEOTIDE SEQUENCE [LARGE SCALE GENOMIC DNA]</scope>
    <source>
        <strain evidence="4">K81G1</strain>
    </source>
</reference>
<dbReference type="EMBL" id="VMNW02000050">
    <property type="protein sequence ID" value="KAA9156365.1"/>
    <property type="molecule type" value="Genomic_DNA"/>
</dbReference>
<keyword evidence="5" id="KW-1185">Reference proteome</keyword>
<feature type="region of interest" description="Disordered" evidence="2">
    <location>
        <begin position="220"/>
        <end position="272"/>
    </location>
</feature>
<evidence type="ECO:0000256" key="1">
    <source>
        <dbReference type="ARBA" id="ARBA00010652"/>
    </source>
</evidence>
<dbReference type="SUPFAM" id="SSF140459">
    <property type="entry name" value="PE/PPE dimer-like"/>
    <property type="match status" value="1"/>
</dbReference>
<evidence type="ECO:0000259" key="3">
    <source>
        <dbReference type="Pfam" id="PF00823"/>
    </source>
</evidence>
<dbReference type="InterPro" id="IPR000030">
    <property type="entry name" value="PPE_dom"/>
</dbReference>
<gene>
    <name evidence="4" type="ORF">FPZ12_028025</name>
</gene>
<feature type="domain" description="PPE" evidence="3">
    <location>
        <begin position="70"/>
        <end position="217"/>
    </location>
</feature>
<dbReference type="InterPro" id="IPR038332">
    <property type="entry name" value="PPE_sf"/>
</dbReference>
<feature type="region of interest" description="Disordered" evidence="2">
    <location>
        <begin position="14"/>
        <end position="33"/>
    </location>
</feature>
<accession>A0A5N0UYC2</accession>
<dbReference type="OrthoDB" id="3674905at2"/>
<evidence type="ECO:0000313" key="4">
    <source>
        <dbReference type="EMBL" id="KAA9156365.1"/>
    </source>
</evidence>
<feature type="compositionally biased region" description="Gly residues" evidence="2">
    <location>
        <begin position="239"/>
        <end position="256"/>
    </location>
</feature>
<dbReference type="Pfam" id="PF00823">
    <property type="entry name" value="PPE"/>
    <property type="match status" value="1"/>
</dbReference>
<dbReference type="Proteomes" id="UP000319769">
    <property type="component" value="Unassembled WGS sequence"/>
</dbReference>
<comment type="caution">
    <text evidence="4">The sequence shown here is derived from an EMBL/GenBank/DDBJ whole genome shotgun (WGS) entry which is preliminary data.</text>
</comment>